<dbReference type="NCBIfam" id="NF041260">
    <property type="entry name" value="actino_IHF"/>
    <property type="match status" value="1"/>
</dbReference>
<feature type="region of interest" description="Disordered" evidence="1">
    <location>
        <begin position="1"/>
        <end position="27"/>
    </location>
</feature>
<proteinExistence type="predicted"/>
<dbReference type="InterPro" id="IPR047806">
    <property type="entry name" value="IHF_actinobact"/>
</dbReference>
<sequence length="104" mass="11807">MALRPLTDEERAAAREKAKQSRQARADAKLALKNRKITVSEFLDRADADEALQRIRVEDMLKSIPSIGEIRAAAIMRELRIAPSRRLRGLGAHQRRNLIEHLEG</sequence>
<dbReference type="GO" id="GO:0003677">
    <property type="term" value="F:DNA binding"/>
    <property type="evidence" value="ECO:0007669"/>
    <property type="project" value="UniProtKB-KW"/>
</dbReference>
<comment type="caution">
    <text evidence="3">The sequence shown here is derived from an EMBL/GenBank/DDBJ whole genome shotgun (WGS) entry which is preliminary data.</text>
</comment>
<dbReference type="SUPFAM" id="SSF46946">
    <property type="entry name" value="S13-like H2TH domain"/>
    <property type="match status" value="1"/>
</dbReference>
<dbReference type="Gene3D" id="1.10.8.50">
    <property type="match status" value="1"/>
</dbReference>
<keyword evidence="4" id="KW-1185">Reference proteome</keyword>
<organism evidence="3 4">
    <name type="scientific">Rothia koreensis</name>
    <dbReference type="NCBI Taxonomy" id="592378"/>
    <lineage>
        <taxon>Bacteria</taxon>
        <taxon>Bacillati</taxon>
        <taxon>Actinomycetota</taxon>
        <taxon>Actinomycetes</taxon>
        <taxon>Micrococcales</taxon>
        <taxon>Micrococcaceae</taxon>
        <taxon>Rothia</taxon>
    </lineage>
</organism>
<dbReference type="Proteomes" id="UP000462152">
    <property type="component" value="Unassembled WGS sequence"/>
</dbReference>
<dbReference type="RefSeq" id="WP_129314426.1">
    <property type="nucleotide sequence ID" value="NZ_CP197643.1"/>
</dbReference>
<feature type="domain" description="Integration host factor-like helix-two turn-helix" evidence="2">
    <location>
        <begin position="32"/>
        <end position="101"/>
    </location>
</feature>
<gene>
    <name evidence="3" type="ORF">GMA10_03995</name>
</gene>
<dbReference type="OrthoDB" id="3197442at2"/>
<evidence type="ECO:0000259" key="2">
    <source>
        <dbReference type="Pfam" id="PF22525"/>
    </source>
</evidence>
<protein>
    <submittedName>
        <fullName evidence="3">DNA-binding protein</fullName>
    </submittedName>
</protein>
<reference evidence="3 4" key="1">
    <citation type="submission" date="2019-12" db="EMBL/GenBank/DDBJ databases">
        <authorList>
            <person name="Li J."/>
            <person name="Shi Y."/>
            <person name="Xu G."/>
            <person name="Xiao D."/>
            <person name="Ran X."/>
        </authorList>
    </citation>
    <scope>NUCLEOTIDE SEQUENCE [LARGE SCALE GENOMIC DNA]</scope>
    <source>
        <strain evidence="3 4">JCM 15915</strain>
    </source>
</reference>
<dbReference type="EMBL" id="WOGT01000001">
    <property type="protein sequence ID" value="MUN54383.1"/>
    <property type="molecule type" value="Genomic_DNA"/>
</dbReference>
<evidence type="ECO:0000313" key="3">
    <source>
        <dbReference type="EMBL" id="MUN54383.1"/>
    </source>
</evidence>
<dbReference type="InterPro" id="IPR010979">
    <property type="entry name" value="Ribosomal_uS13-like_H2TH"/>
</dbReference>
<dbReference type="AlphaFoldDB" id="A0A7K1LH35"/>
<name>A0A7K1LH35_9MICC</name>
<keyword evidence="3" id="KW-0238">DNA-binding</keyword>
<evidence type="ECO:0000313" key="4">
    <source>
        <dbReference type="Proteomes" id="UP000462152"/>
    </source>
</evidence>
<dbReference type="InterPro" id="IPR055201">
    <property type="entry name" value="IHF-like_H2TH"/>
</dbReference>
<dbReference type="Pfam" id="PF22525">
    <property type="entry name" value="H2TH_5"/>
    <property type="match status" value="1"/>
</dbReference>
<accession>A0A7K1LH35</accession>
<evidence type="ECO:0000256" key="1">
    <source>
        <dbReference type="SAM" id="MobiDB-lite"/>
    </source>
</evidence>